<dbReference type="Gene3D" id="3.90.1030.20">
    <property type="entry name" value="DNA polymerase delta, p66 (Cdc27) subunit, wHTH domain"/>
    <property type="match status" value="1"/>
</dbReference>
<protein>
    <recommendedName>
        <fullName evidence="2">DNA polymerase delta subunit 3</fullName>
    </recommendedName>
</protein>
<feature type="compositionally biased region" description="Basic and acidic residues" evidence="5">
    <location>
        <begin position="347"/>
        <end position="370"/>
    </location>
</feature>
<comment type="subcellular location">
    <subcellularLocation>
        <location evidence="1">Nucleus</location>
    </subcellularLocation>
</comment>
<keyword evidence="4" id="KW-0539">Nucleus</keyword>
<name>A0A8C4N420_EPTBU</name>
<evidence type="ECO:0000313" key="6">
    <source>
        <dbReference type="Ensembl" id="ENSEBUP00000002068.1"/>
    </source>
</evidence>
<dbReference type="GO" id="GO:0006297">
    <property type="term" value="P:nucleotide-excision repair, DNA gap filling"/>
    <property type="evidence" value="ECO:0007669"/>
    <property type="project" value="TreeGrafter"/>
</dbReference>
<dbReference type="GeneTree" id="ENSGT00940000163239"/>
<accession>A0A8C4N420</accession>
<dbReference type="FunFam" id="3.90.1030.20:FF:000002">
    <property type="entry name" value="DNA polymerase delta subunit"/>
    <property type="match status" value="1"/>
</dbReference>
<evidence type="ECO:0000256" key="5">
    <source>
        <dbReference type="SAM" id="MobiDB-lite"/>
    </source>
</evidence>
<dbReference type="GO" id="GO:0006271">
    <property type="term" value="P:DNA strand elongation involved in DNA replication"/>
    <property type="evidence" value="ECO:0007669"/>
    <property type="project" value="TreeGrafter"/>
</dbReference>
<dbReference type="OMA" id="QMLYDFH"/>
<dbReference type="AlphaFoldDB" id="A0A8C4N420"/>
<dbReference type="GO" id="GO:1904161">
    <property type="term" value="P:DNA synthesis involved in UV-damage excision repair"/>
    <property type="evidence" value="ECO:0007669"/>
    <property type="project" value="TreeGrafter"/>
</dbReference>
<dbReference type="PANTHER" id="PTHR17598">
    <property type="entry name" value="DNA POLYMERASE DELTA SUBUNIT 3"/>
    <property type="match status" value="1"/>
</dbReference>
<evidence type="ECO:0000256" key="3">
    <source>
        <dbReference type="ARBA" id="ARBA00022705"/>
    </source>
</evidence>
<dbReference type="Pfam" id="PF09507">
    <property type="entry name" value="CDC27"/>
    <property type="match status" value="1"/>
</dbReference>
<dbReference type="InterPro" id="IPR041913">
    <property type="entry name" value="POLD3_sf"/>
</dbReference>
<evidence type="ECO:0000256" key="1">
    <source>
        <dbReference type="ARBA" id="ARBA00004123"/>
    </source>
</evidence>
<reference evidence="6" key="1">
    <citation type="submission" date="2025-05" db="UniProtKB">
        <authorList>
            <consortium name="Ensembl"/>
        </authorList>
    </citation>
    <scope>IDENTIFICATION</scope>
</reference>
<dbReference type="Ensembl" id="ENSEBUT00000002414.1">
    <property type="protein sequence ID" value="ENSEBUP00000002068.1"/>
    <property type="gene ID" value="ENSEBUG00000001651.1"/>
</dbReference>
<sequence length="559" mass="62007">MALAAADEPKEEEEVRCGKMAPAAADEAKEEEEEEARCGKMAPAAADETKEEEEEARCGKMAPAAADEAGMCLENLDEAVFDEGKLVTYKWLSHTLGVHINSAKRLLEEFVEKKRKGKDGHRLNVTYMVSGKEVQDGVPCHMVSVVKEDQLPILKRRLDLLTSLHVYSVGLSKLPDAAALYTTDYDIRLDFCTSASKLGAICNAKAVPQLAEDLAERRARLLEHACEDMEVQDAIPNGRSFPKPPSKPQGILGMFAAQTGGRHVQREKKIEDKSGEAKTEDSAVEKQEPGEPQKKVPAMASIFNFAVAGKAKGPSKDGTSKPTVPEPVQITKTEPVDAGMRSAQSKRFNEGQKCTEEQKEEVASERDGRGTKLRRARGNRISDTDKEEEEEEEEAKDFDDRKKRKDKKNDKRRKAAEEEPAQSKVKKRRAKQSRARRELSDSDGDEETAPKEARAPSQTTHRAFQAGEIAAPEIKRLATGKRQRRILKDSTYVDDDGSMVTEKVWEVESCSEDDVQAEPPAKRPAQAQVQPAKIPKEKKRPTKAGKQTSIMGFFQKKPQ</sequence>
<feature type="region of interest" description="Disordered" evidence="5">
    <location>
        <begin position="1"/>
        <end position="53"/>
    </location>
</feature>
<evidence type="ECO:0000256" key="2">
    <source>
        <dbReference type="ARBA" id="ARBA00017589"/>
    </source>
</evidence>
<dbReference type="InterPro" id="IPR019038">
    <property type="entry name" value="POLD3"/>
</dbReference>
<organism evidence="6 7">
    <name type="scientific">Eptatretus burgeri</name>
    <name type="common">Inshore hagfish</name>
    <dbReference type="NCBI Taxonomy" id="7764"/>
    <lineage>
        <taxon>Eukaryota</taxon>
        <taxon>Metazoa</taxon>
        <taxon>Chordata</taxon>
        <taxon>Craniata</taxon>
        <taxon>Vertebrata</taxon>
        <taxon>Cyclostomata</taxon>
        <taxon>Myxini</taxon>
        <taxon>Myxiniformes</taxon>
        <taxon>Myxinidae</taxon>
        <taxon>Eptatretinae</taxon>
        <taxon>Eptatretus</taxon>
    </lineage>
</organism>
<dbReference type="GO" id="GO:0003887">
    <property type="term" value="F:DNA-directed DNA polymerase activity"/>
    <property type="evidence" value="ECO:0007669"/>
    <property type="project" value="TreeGrafter"/>
</dbReference>
<feature type="compositionally biased region" description="Basic residues" evidence="5">
    <location>
        <begin position="424"/>
        <end position="434"/>
    </location>
</feature>
<keyword evidence="3" id="KW-0235">DNA replication</keyword>
<evidence type="ECO:0000313" key="7">
    <source>
        <dbReference type="Proteomes" id="UP000694388"/>
    </source>
</evidence>
<feature type="region of interest" description="Disordered" evidence="5">
    <location>
        <begin position="258"/>
        <end position="298"/>
    </location>
</feature>
<feature type="compositionally biased region" description="Basic and acidic residues" evidence="5">
    <location>
        <begin position="267"/>
        <end position="294"/>
    </location>
</feature>
<dbReference type="Ensembl" id="ENSEBUT00000002436.1">
    <property type="protein sequence ID" value="ENSEBUP00000002090.1"/>
    <property type="gene ID" value="ENSEBUG00000001651.1"/>
</dbReference>
<dbReference type="GO" id="GO:0043625">
    <property type="term" value="C:delta DNA polymerase complex"/>
    <property type="evidence" value="ECO:0007669"/>
    <property type="project" value="InterPro"/>
</dbReference>
<feature type="region of interest" description="Disordered" evidence="5">
    <location>
        <begin position="310"/>
        <end position="559"/>
    </location>
</feature>
<feature type="compositionally biased region" description="Acidic residues" evidence="5">
    <location>
        <begin position="385"/>
        <end position="397"/>
    </location>
</feature>
<dbReference type="PANTHER" id="PTHR17598:SF13">
    <property type="entry name" value="DNA POLYMERASE DELTA SUBUNIT 3"/>
    <property type="match status" value="1"/>
</dbReference>
<proteinExistence type="predicted"/>
<dbReference type="Proteomes" id="UP000694388">
    <property type="component" value="Unplaced"/>
</dbReference>
<evidence type="ECO:0000256" key="4">
    <source>
        <dbReference type="ARBA" id="ARBA00023242"/>
    </source>
</evidence>
<feature type="compositionally biased region" description="Basic residues" evidence="5">
    <location>
        <begin position="402"/>
        <end position="414"/>
    </location>
</feature>
<keyword evidence="7" id="KW-1185">Reference proteome</keyword>